<feature type="transmembrane region" description="Helical" evidence="2">
    <location>
        <begin position="465"/>
        <end position="484"/>
    </location>
</feature>
<keyword evidence="2" id="KW-1133">Transmembrane helix</keyword>
<protein>
    <submittedName>
        <fullName evidence="3">Uncharacterized protein</fullName>
    </submittedName>
</protein>
<dbReference type="OMA" id="HKRTINQ"/>
<organism evidence="3 4">
    <name type="scientific">Paramecium octaurelia</name>
    <dbReference type="NCBI Taxonomy" id="43137"/>
    <lineage>
        <taxon>Eukaryota</taxon>
        <taxon>Sar</taxon>
        <taxon>Alveolata</taxon>
        <taxon>Ciliophora</taxon>
        <taxon>Intramacronucleata</taxon>
        <taxon>Oligohymenophorea</taxon>
        <taxon>Peniculida</taxon>
        <taxon>Parameciidae</taxon>
        <taxon>Paramecium</taxon>
    </lineage>
</organism>
<dbReference type="Proteomes" id="UP000683925">
    <property type="component" value="Unassembled WGS sequence"/>
</dbReference>
<dbReference type="EMBL" id="CAJJDP010000112">
    <property type="protein sequence ID" value="CAD8196590.1"/>
    <property type="molecule type" value="Genomic_DNA"/>
</dbReference>
<keyword evidence="2" id="KW-0812">Transmembrane</keyword>
<sequence length="488" mass="57174">MNEICLPQNHHIIQILYQYLQKHGMNFDNPSTTKLFELFIQTHEITYQRKEIQIAQLNSKIFSITQELNTLQNNIDGQYSVIKNIKNRREKLHIGLDLQESHLHQIEKSINSIHNDSSITQKISDLTEGIKICRERYLSIKEENEQFNKIQTTLTQQKQQLKNCYKFAQDKIKNNLVYFDDLKEQSVSLNNRLNKQLKTVTELFQLNHKRTINQKHTNYGNNPIHNEDTSMILINLIEFLINLQMQILNKSGQSTSSENDILDLIQTILNLKSQLNQINFQDSSEEQSKLPQQTESIQIPQRQRFKTHHNLGNIRLRKHSQQDQDSKVASEYDEVMENQSSENDCLQELIQISPKKPWQFKSVIIDSSKNSEKKMEYLSEQQIKSQNLKSLASISSDASFQDLRVITLQEELQTVYSYEQTQEEYKQATSSYYDTQERTQINSKIQSNLYDSNKTKGIQDQKNRGSFEIIGIIVMTIGIAGWMYQRSK</sequence>
<keyword evidence="4" id="KW-1185">Reference proteome</keyword>
<evidence type="ECO:0000256" key="1">
    <source>
        <dbReference type="SAM" id="Coils"/>
    </source>
</evidence>
<keyword evidence="2" id="KW-0472">Membrane</keyword>
<reference evidence="3" key="1">
    <citation type="submission" date="2021-01" db="EMBL/GenBank/DDBJ databases">
        <authorList>
            <consortium name="Genoscope - CEA"/>
            <person name="William W."/>
        </authorList>
    </citation>
    <scope>NUCLEOTIDE SEQUENCE</scope>
</reference>
<evidence type="ECO:0000313" key="4">
    <source>
        <dbReference type="Proteomes" id="UP000683925"/>
    </source>
</evidence>
<evidence type="ECO:0000256" key="2">
    <source>
        <dbReference type="SAM" id="Phobius"/>
    </source>
</evidence>
<dbReference type="OrthoDB" id="305639at2759"/>
<comment type="caution">
    <text evidence="3">The sequence shown here is derived from an EMBL/GenBank/DDBJ whole genome shotgun (WGS) entry which is preliminary data.</text>
</comment>
<keyword evidence="1" id="KW-0175">Coiled coil</keyword>
<feature type="coiled-coil region" evidence="1">
    <location>
        <begin position="40"/>
        <end position="74"/>
    </location>
</feature>
<name>A0A8S1X6B7_PAROT</name>
<evidence type="ECO:0000313" key="3">
    <source>
        <dbReference type="EMBL" id="CAD8196590.1"/>
    </source>
</evidence>
<accession>A0A8S1X6B7</accession>
<proteinExistence type="predicted"/>
<gene>
    <name evidence="3" type="ORF">POCTA_138.1.T1120080</name>
</gene>
<dbReference type="AlphaFoldDB" id="A0A8S1X6B7"/>